<gene>
    <name evidence="2" type="ORF">QJS10_CPA02g00271</name>
</gene>
<protein>
    <submittedName>
        <fullName evidence="2">Acetyltransferase</fullName>
    </submittedName>
</protein>
<evidence type="ECO:0000313" key="3">
    <source>
        <dbReference type="Proteomes" id="UP001180020"/>
    </source>
</evidence>
<reference evidence="2" key="1">
    <citation type="journal article" date="2023" name="Nat. Commun.">
        <title>Diploid and tetraploid genomes of Acorus and the evolution of monocots.</title>
        <authorList>
            <person name="Ma L."/>
            <person name="Liu K.W."/>
            <person name="Li Z."/>
            <person name="Hsiao Y.Y."/>
            <person name="Qi Y."/>
            <person name="Fu T."/>
            <person name="Tang G.D."/>
            <person name="Zhang D."/>
            <person name="Sun W.H."/>
            <person name="Liu D.K."/>
            <person name="Li Y."/>
            <person name="Chen G.Z."/>
            <person name="Liu X.D."/>
            <person name="Liao X.Y."/>
            <person name="Jiang Y.T."/>
            <person name="Yu X."/>
            <person name="Hao Y."/>
            <person name="Huang J."/>
            <person name="Zhao X.W."/>
            <person name="Ke S."/>
            <person name="Chen Y.Y."/>
            <person name="Wu W.L."/>
            <person name="Hsu J.L."/>
            <person name="Lin Y.F."/>
            <person name="Huang M.D."/>
            <person name="Li C.Y."/>
            <person name="Huang L."/>
            <person name="Wang Z.W."/>
            <person name="Zhao X."/>
            <person name="Zhong W.Y."/>
            <person name="Peng D.H."/>
            <person name="Ahmad S."/>
            <person name="Lan S."/>
            <person name="Zhang J.S."/>
            <person name="Tsai W.C."/>
            <person name="Van de Peer Y."/>
            <person name="Liu Z.J."/>
        </authorList>
    </citation>
    <scope>NUCLEOTIDE SEQUENCE</scope>
    <source>
        <strain evidence="2">CP</strain>
    </source>
</reference>
<comment type="caution">
    <text evidence="2">The sequence shown here is derived from an EMBL/GenBank/DDBJ whole genome shotgun (WGS) entry which is preliminary data.</text>
</comment>
<dbReference type="PANTHER" id="PTHR31896:SF12">
    <property type="entry name" value="HXXXD-TYPE ACYL-TRANSFERASE FAMILY PROTEIN"/>
    <property type="match status" value="1"/>
</dbReference>
<organism evidence="2 3">
    <name type="scientific">Acorus calamus</name>
    <name type="common">Sweet flag</name>
    <dbReference type="NCBI Taxonomy" id="4465"/>
    <lineage>
        <taxon>Eukaryota</taxon>
        <taxon>Viridiplantae</taxon>
        <taxon>Streptophyta</taxon>
        <taxon>Embryophyta</taxon>
        <taxon>Tracheophyta</taxon>
        <taxon>Spermatophyta</taxon>
        <taxon>Magnoliopsida</taxon>
        <taxon>Liliopsida</taxon>
        <taxon>Acoraceae</taxon>
        <taxon>Acorus</taxon>
    </lineage>
</organism>
<evidence type="ECO:0000256" key="1">
    <source>
        <dbReference type="ARBA" id="ARBA00022679"/>
    </source>
</evidence>
<name>A0AAV9FDE6_ACOCL</name>
<dbReference type="GO" id="GO:0016740">
    <property type="term" value="F:transferase activity"/>
    <property type="evidence" value="ECO:0007669"/>
    <property type="project" value="UniProtKB-KW"/>
</dbReference>
<accession>A0AAV9FDE6</accession>
<evidence type="ECO:0000313" key="2">
    <source>
        <dbReference type="EMBL" id="KAK1323124.1"/>
    </source>
</evidence>
<keyword evidence="3" id="KW-1185">Reference proteome</keyword>
<dbReference type="InterPro" id="IPR023213">
    <property type="entry name" value="CAT-like_dom_sf"/>
</dbReference>
<dbReference type="PANTHER" id="PTHR31896">
    <property type="entry name" value="FAMILY REGULATORY PROTEIN, PUTATIVE (AFU_ORTHOLOGUE AFUA_3G14730)-RELATED"/>
    <property type="match status" value="1"/>
</dbReference>
<proteinExistence type="predicted"/>
<dbReference type="AlphaFoldDB" id="A0AAV9FDE6"/>
<sequence>METTVRAISKCTIKPASPSARRRCDLSAWDLSMFSAHYIQKGLLFHRPPLPLPAIADALQTSLSVALRHFPPLAGRLVTEKPDEDDERVLIFIDCNDTGAEFTRAVAEGKSVADVLTPRDVPDFVKSFFTLDAAVNHDGHTLPLLSVQLTELVDGVFVGCSFNHVVGDGTSFWHFFNAWAEICRAGVGGAETQFSINRPPVLERWFIDGNNKIKVPFTDPDKFIERFSPPVLRERIFHFSSESIAALKEKANRENSATSAATISSFQSLCALVWRCIARARGQPCEQKSGCRLAIENRSRLRPRLSPDYFGNAINAAPTMTTTGEVLGNDLGWAARTLNRMVAAHDDGVIRKGLKRWLEAPMIYWLSGFDVHSIMVGSSPRFDMYGCEFGWGRAVAARSGSANKFDGKVSAYPGKEGGGSVVLEICLKPEYMAAFEADPEFMSAVSVAGDV</sequence>
<dbReference type="SUPFAM" id="SSF52777">
    <property type="entry name" value="CoA-dependent acyltransferases"/>
    <property type="match status" value="1"/>
</dbReference>
<dbReference type="InterPro" id="IPR051283">
    <property type="entry name" value="Sec_Metabolite_Acyltrans"/>
</dbReference>
<reference evidence="2" key="2">
    <citation type="submission" date="2023-06" db="EMBL/GenBank/DDBJ databases">
        <authorList>
            <person name="Ma L."/>
            <person name="Liu K.-W."/>
            <person name="Li Z."/>
            <person name="Hsiao Y.-Y."/>
            <person name="Qi Y."/>
            <person name="Fu T."/>
            <person name="Tang G."/>
            <person name="Zhang D."/>
            <person name="Sun W.-H."/>
            <person name="Liu D.-K."/>
            <person name="Li Y."/>
            <person name="Chen G.-Z."/>
            <person name="Liu X.-D."/>
            <person name="Liao X.-Y."/>
            <person name="Jiang Y.-T."/>
            <person name="Yu X."/>
            <person name="Hao Y."/>
            <person name="Huang J."/>
            <person name="Zhao X.-W."/>
            <person name="Ke S."/>
            <person name="Chen Y.-Y."/>
            <person name="Wu W.-L."/>
            <person name="Hsu J.-L."/>
            <person name="Lin Y.-F."/>
            <person name="Huang M.-D."/>
            <person name="Li C.-Y."/>
            <person name="Huang L."/>
            <person name="Wang Z.-W."/>
            <person name="Zhao X."/>
            <person name="Zhong W.-Y."/>
            <person name="Peng D.-H."/>
            <person name="Ahmad S."/>
            <person name="Lan S."/>
            <person name="Zhang J.-S."/>
            <person name="Tsai W.-C."/>
            <person name="Van De Peer Y."/>
            <person name="Liu Z.-J."/>
        </authorList>
    </citation>
    <scope>NUCLEOTIDE SEQUENCE</scope>
    <source>
        <strain evidence="2">CP</strain>
        <tissue evidence="2">Leaves</tissue>
    </source>
</reference>
<dbReference type="Proteomes" id="UP001180020">
    <property type="component" value="Unassembled WGS sequence"/>
</dbReference>
<dbReference type="Pfam" id="PF02458">
    <property type="entry name" value="Transferase"/>
    <property type="match status" value="1"/>
</dbReference>
<dbReference type="EMBL" id="JAUJYO010000002">
    <property type="protein sequence ID" value="KAK1323124.1"/>
    <property type="molecule type" value="Genomic_DNA"/>
</dbReference>
<keyword evidence="1" id="KW-0808">Transferase</keyword>
<dbReference type="Gene3D" id="3.30.559.10">
    <property type="entry name" value="Chloramphenicol acetyltransferase-like domain"/>
    <property type="match status" value="2"/>
</dbReference>